<evidence type="ECO:0000313" key="2">
    <source>
        <dbReference type="Proteomes" id="UP001056120"/>
    </source>
</evidence>
<proteinExistence type="predicted"/>
<keyword evidence="2" id="KW-1185">Reference proteome</keyword>
<dbReference type="Proteomes" id="UP001056120">
    <property type="component" value="Linkage Group LG18"/>
</dbReference>
<evidence type="ECO:0000313" key="1">
    <source>
        <dbReference type="EMBL" id="KAI3755078.1"/>
    </source>
</evidence>
<name>A0ACB9E7U4_9ASTR</name>
<comment type="caution">
    <text evidence="1">The sequence shown here is derived from an EMBL/GenBank/DDBJ whole genome shotgun (WGS) entry which is preliminary data.</text>
</comment>
<organism evidence="1 2">
    <name type="scientific">Smallanthus sonchifolius</name>
    <dbReference type="NCBI Taxonomy" id="185202"/>
    <lineage>
        <taxon>Eukaryota</taxon>
        <taxon>Viridiplantae</taxon>
        <taxon>Streptophyta</taxon>
        <taxon>Embryophyta</taxon>
        <taxon>Tracheophyta</taxon>
        <taxon>Spermatophyta</taxon>
        <taxon>Magnoliopsida</taxon>
        <taxon>eudicotyledons</taxon>
        <taxon>Gunneridae</taxon>
        <taxon>Pentapetalae</taxon>
        <taxon>asterids</taxon>
        <taxon>campanulids</taxon>
        <taxon>Asterales</taxon>
        <taxon>Asteraceae</taxon>
        <taxon>Asteroideae</taxon>
        <taxon>Heliantheae alliance</taxon>
        <taxon>Millerieae</taxon>
        <taxon>Smallanthus</taxon>
    </lineage>
</organism>
<accession>A0ACB9E7U4</accession>
<reference evidence="1 2" key="2">
    <citation type="journal article" date="2022" name="Mol. Ecol. Resour.">
        <title>The genomes of chicory, endive, great burdock and yacon provide insights into Asteraceae paleo-polyploidization history and plant inulin production.</title>
        <authorList>
            <person name="Fan W."/>
            <person name="Wang S."/>
            <person name="Wang H."/>
            <person name="Wang A."/>
            <person name="Jiang F."/>
            <person name="Liu H."/>
            <person name="Zhao H."/>
            <person name="Xu D."/>
            <person name="Zhang Y."/>
        </authorList>
    </citation>
    <scope>NUCLEOTIDE SEQUENCE [LARGE SCALE GENOMIC DNA]</scope>
    <source>
        <strain evidence="2">cv. Yunnan</strain>
        <tissue evidence="1">Leaves</tissue>
    </source>
</reference>
<gene>
    <name evidence="1" type="ORF">L1987_54871</name>
</gene>
<protein>
    <submittedName>
        <fullName evidence="1">Uncharacterized protein</fullName>
    </submittedName>
</protein>
<sequence>MLIYGCPQLQDLSNMELPHIKLIEGETEWLKGLGYDKSPWENIFVPLKKRRDMVGQLFDATNTLKHFHDTLSREAVADANKAIELDPSNPKAYFRKGTACFNLEEYQTAKIAFEAGSTLNPEDARFTDWIKKCDKCIADPTPVFSVPGLIFLTKRFTINHLCLSFWILPVAVVHKTLKVASCSSNDTLLSVNSPSWHILSVDSPTFTFLVTLLSVAKSVADSPT</sequence>
<dbReference type="EMBL" id="CM042035">
    <property type="protein sequence ID" value="KAI3755078.1"/>
    <property type="molecule type" value="Genomic_DNA"/>
</dbReference>
<reference evidence="2" key="1">
    <citation type="journal article" date="2022" name="Mol. Ecol. Resour.">
        <title>The genomes of chicory, endive, great burdock and yacon provide insights into Asteraceae palaeo-polyploidization history and plant inulin production.</title>
        <authorList>
            <person name="Fan W."/>
            <person name="Wang S."/>
            <person name="Wang H."/>
            <person name="Wang A."/>
            <person name="Jiang F."/>
            <person name="Liu H."/>
            <person name="Zhao H."/>
            <person name="Xu D."/>
            <person name="Zhang Y."/>
        </authorList>
    </citation>
    <scope>NUCLEOTIDE SEQUENCE [LARGE SCALE GENOMIC DNA]</scope>
    <source>
        <strain evidence="2">cv. Yunnan</strain>
    </source>
</reference>